<evidence type="ECO:0000256" key="2">
    <source>
        <dbReference type="ARBA" id="ARBA00022475"/>
    </source>
</evidence>
<dbReference type="Proteomes" id="UP000662747">
    <property type="component" value="Chromosome"/>
</dbReference>
<evidence type="ECO:0000256" key="1">
    <source>
        <dbReference type="ARBA" id="ARBA00004651"/>
    </source>
</evidence>
<feature type="transmembrane region" description="Helical" evidence="6">
    <location>
        <begin position="85"/>
        <end position="105"/>
    </location>
</feature>
<keyword evidence="3 6" id="KW-0812">Transmembrane</keyword>
<dbReference type="RefSeq" id="WP_206720692.1">
    <property type="nucleotide sequence ID" value="NZ_CP071090.1"/>
</dbReference>
<dbReference type="PANTHER" id="PTHR23513">
    <property type="entry name" value="INTEGRAL MEMBRANE EFFLUX PROTEIN-RELATED"/>
    <property type="match status" value="1"/>
</dbReference>
<feature type="transmembrane region" description="Helical" evidence="6">
    <location>
        <begin position="230"/>
        <end position="248"/>
    </location>
</feature>
<feature type="transmembrane region" description="Helical" evidence="6">
    <location>
        <begin position="52"/>
        <end position="73"/>
    </location>
</feature>
<keyword evidence="2" id="KW-1003">Cell membrane</keyword>
<feature type="transmembrane region" description="Helical" evidence="6">
    <location>
        <begin position="157"/>
        <end position="174"/>
    </location>
</feature>
<feature type="transmembrane region" description="Helical" evidence="6">
    <location>
        <begin position="296"/>
        <end position="316"/>
    </location>
</feature>
<feature type="transmembrane region" description="Helical" evidence="6">
    <location>
        <begin position="360"/>
        <end position="383"/>
    </location>
</feature>
<dbReference type="InterPro" id="IPR036259">
    <property type="entry name" value="MFS_trans_sf"/>
</dbReference>
<feature type="transmembrane region" description="Helical" evidence="6">
    <location>
        <begin position="322"/>
        <end position="340"/>
    </location>
</feature>
<dbReference type="SUPFAM" id="SSF103473">
    <property type="entry name" value="MFS general substrate transporter"/>
    <property type="match status" value="1"/>
</dbReference>
<evidence type="ECO:0000256" key="3">
    <source>
        <dbReference type="ARBA" id="ARBA00022692"/>
    </source>
</evidence>
<dbReference type="EMBL" id="CP071090">
    <property type="protein sequence ID" value="QSQ19104.1"/>
    <property type="molecule type" value="Genomic_DNA"/>
</dbReference>
<evidence type="ECO:0000313" key="8">
    <source>
        <dbReference type="Proteomes" id="UP000662747"/>
    </source>
</evidence>
<evidence type="ECO:0000256" key="5">
    <source>
        <dbReference type="ARBA" id="ARBA00023136"/>
    </source>
</evidence>
<feature type="transmembrane region" description="Helical" evidence="6">
    <location>
        <begin position="111"/>
        <end position="136"/>
    </location>
</feature>
<feature type="transmembrane region" description="Helical" evidence="6">
    <location>
        <begin position="180"/>
        <end position="199"/>
    </location>
</feature>
<dbReference type="Pfam" id="PF07690">
    <property type="entry name" value="MFS_1"/>
    <property type="match status" value="1"/>
</dbReference>
<gene>
    <name evidence="7" type="ORF">JY651_27560</name>
</gene>
<keyword evidence="4 6" id="KW-1133">Transmembrane helix</keyword>
<dbReference type="CDD" id="cd06173">
    <property type="entry name" value="MFS_MefA_like"/>
    <property type="match status" value="1"/>
</dbReference>
<accession>A0ABX7NL51</accession>
<evidence type="ECO:0000256" key="4">
    <source>
        <dbReference type="ARBA" id="ARBA00022989"/>
    </source>
</evidence>
<dbReference type="PANTHER" id="PTHR23513:SF11">
    <property type="entry name" value="STAPHYLOFERRIN A TRANSPORTER"/>
    <property type="match status" value="1"/>
</dbReference>
<keyword evidence="8" id="KW-1185">Reference proteome</keyword>
<evidence type="ECO:0000313" key="7">
    <source>
        <dbReference type="EMBL" id="QSQ19104.1"/>
    </source>
</evidence>
<organism evidence="7 8">
    <name type="scientific">Pyxidicoccus parkwayensis</name>
    <dbReference type="NCBI Taxonomy" id="2813578"/>
    <lineage>
        <taxon>Bacteria</taxon>
        <taxon>Pseudomonadati</taxon>
        <taxon>Myxococcota</taxon>
        <taxon>Myxococcia</taxon>
        <taxon>Myxococcales</taxon>
        <taxon>Cystobacterineae</taxon>
        <taxon>Myxococcaceae</taxon>
        <taxon>Pyxidicoccus</taxon>
    </lineage>
</organism>
<dbReference type="Gene3D" id="1.20.1250.20">
    <property type="entry name" value="MFS general substrate transporter like domains"/>
    <property type="match status" value="1"/>
</dbReference>
<name>A0ABX7NL51_9BACT</name>
<comment type="subcellular location">
    <subcellularLocation>
        <location evidence="1">Cell membrane</location>
        <topology evidence="1">Multi-pass membrane protein</topology>
    </subcellularLocation>
</comment>
<keyword evidence="5 6" id="KW-0472">Membrane</keyword>
<sequence>MTTAVASPPAETSALRVAGYRTFLITFMLAMMADNIEHVISYWVAFQKFHSAALGGFAVVSHWLPFLMFSVPVGALNDRFDSRRLIQVGMVLFISASVGWGYFFVTDSLQMWHAMVLLTLHGCAGVLWGTSSQMLLYDIVGPGYLASAVRLNATARYLGVLVGPGVGSIIMRTLGPTRGIFVNTMFYLPLLLWLVAAPYGRHFRGGVAGAKRAVRGLADIVQTLRDVRGMPVVSAMVLLAGAASFFIGNSYQAQMPGFAHDLGHGDPGMAYTLLLGADAAGALLAGILLETRGTWLPMTAPSALKIALLWGCSLFLFSFMRWYPAAICVLFVAGFLELSFSSMTQALVQLNAPDTIRGRVLGLFSMSASGLRAFSGVTVGLLGSVTNTHLSLALSAVAFVAVAGLLLLRRPQQAAA</sequence>
<feature type="transmembrane region" description="Helical" evidence="6">
    <location>
        <begin position="389"/>
        <end position="408"/>
    </location>
</feature>
<dbReference type="InterPro" id="IPR011701">
    <property type="entry name" value="MFS"/>
</dbReference>
<evidence type="ECO:0000256" key="6">
    <source>
        <dbReference type="SAM" id="Phobius"/>
    </source>
</evidence>
<feature type="transmembrane region" description="Helical" evidence="6">
    <location>
        <begin position="268"/>
        <end position="289"/>
    </location>
</feature>
<proteinExistence type="predicted"/>
<protein>
    <submittedName>
        <fullName evidence="7">MFS transporter</fullName>
    </submittedName>
</protein>
<feature type="transmembrane region" description="Helical" evidence="6">
    <location>
        <begin position="23"/>
        <end position="46"/>
    </location>
</feature>
<reference evidence="7 8" key="1">
    <citation type="submission" date="2021-02" db="EMBL/GenBank/DDBJ databases">
        <title>De Novo genome assembly of isolated myxobacteria.</title>
        <authorList>
            <person name="Stevens D.C."/>
        </authorList>
    </citation>
    <scope>NUCLEOTIDE SEQUENCE [LARGE SCALE GENOMIC DNA]</scope>
    <source>
        <strain evidence="8">SCPEA02</strain>
    </source>
</reference>